<dbReference type="AlphaFoldDB" id="A0A4R0RJY0"/>
<feature type="transmembrane region" description="Helical" evidence="1">
    <location>
        <begin position="273"/>
        <end position="293"/>
    </location>
</feature>
<accession>A0A4R0RJY0</accession>
<feature type="domain" description="DUF6533" evidence="2">
    <location>
        <begin position="19"/>
        <end position="61"/>
    </location>
</feature>
<evidence type="ECO:0000313" key="3">
    <source>
        <dbReference type="EMBL" id="TCD65319.1"/>
    </source>
</evidence>
<dbReference type="InterPro" id="IPR045340">
    <property type="entry name" value="DUF6533"/>
</dbReference>
<dbReference type="Pfam" id="PF20151">
    <property type="entry name" value="DUF6533"/>
    <property type="match status" value="1"/>
</dbReference>
<comment type="caution">
    <text evidence="3">The sequence shown here is derived from an EMBL/GenBank/DDBJ whole genome shotgun (WGS) entry which is preliminary data.</text>
</comment>
<dbReference type="Proteomes" id="UP000292702">
    <property type="component" value="Unassembled WGS sequence"/>
</dbReference>
<protein>
    <recommendedName>
        <fullName evidence="2">DUF6533 domain-containing protein</fullName>
    </recommendedName>
</protein>
<sequence length="374" mass="41054">MGNTGDPFLRRFFATNGLVAAIVIVTYDTLLTFSREVEYIWGRKFSVVTVIFFSQRWLMILYAAFFLLSPSLIPSCWEVSVLPVTVWLFVSLTSDRMSSRCKATMWATGVLTTFSLLGSATFSTLRIWAIWRRPLPTLIVFLTSTFTAVAAVYIFSQYHVLSSIKGVCSVSFAMTPAQVEHSSHTINDHGTLLSFVFAVGLALCSATIASDLLVCSCIWMKTASMWRGSRNLKGPRPSLISVFLCNETLYFSTMAISNIAGLVYYTQTSPVDWAGLFSLDAAVSSILVSRFILDLRDVYSTDLEADHPNSLSGSMQFALRSVVGNIGAPLATEDSVWVSGQSDDAEDEVTATSSALRADLENQAVEMRSGVAIR</sequence>
<keyword evidence="1" id="KW-1133">Transmembrane helix</keyword>
<gene>
    <name evidence="3" type="ORF">EIP91_002805</name>
</gene>
<feature type="transmembrane region" description="Helical" evidence="1">
    <location>
        <begin position="104"/>
        <end position="129"/>
    </location>
</feature>
<reference evidence="3 4" key="1">
    <citation type="submission" date="2018-11" db="EMBL/GenBank/DDBJ databases">
        <title>Genome assembly of Steccherinum ochraceum LE-BIN_3174, the white-rot fungus of the Steccherinaceae family (The Residual Polyporoid clade, Polyporales, Basidiomycota).</title>
        <authorList>
            <person name="Fedorova T.V."/>
            <person name="Glazunova O.A."/>
            <person name="Landesman E.O."/>
            <person name="Moiseenko K.V."/>
            <person name="Psurtseva N.V."/>
            <person name="Savinova O.S."/>
            <person name="Shakhova N.V."/>
            <person name="Tyazhelova T.V."/>
            <person name="Vasina D.V."/>
        </authorList>
    </citation>
    <scope>NUCLEOTIDE SEQUENCE [LARGE SCALE GENOMIC DNA]</scope>
    <source>
        <strain evidence="3 4">LE-BIN_3174</strain>
    </source>
</reference>
<feature type="transmembrane region" description="Helical" evidence="1">
    <location>
        <begin position="135"/>
        <end position="155"/>
    </location>
</feature>
<dbReference type="OrthoDB" id="2804045at2759"/>
<feature type="transmembrane region" description="Helical" evidence="1">
    <location>
        <begin position="45"/>
        <end position="66"/>
    </location>
</feature>
<evidence type="ECO:0000313" key="4">
    <source>
        <dbReference type="Proteomes" id="UP000292702"/>
    </source>
</evidence>
<feature type="transmembrane region" description="Helical" evidence="1">
    <location>
        <begin position="12"/>
        <end position="33"/>
    </location>
</feature>
<keyword evidence="4" id="KW-1185">Reference proteome</keyword>
<dbReference type="EMBL" id="RWJN01000187">
    <property type="protein sequence ID" value="TCD65319.1"/>
    <property type="molecule type" value="Genomic_DNA"/>
</dbReference>
<evidence type="ECO:0000256" key="1">
    <source>
        <dbReference type="SAM" id="Phobius"/>
    </source>
</evidence>
<name>A0A4R0RJY0_9APHY</name>
<feature type="transmembrane region" description="Helical" evidence="1">
    <location>
        <begin position="239"/>
        <end position="267"/>
    </location>
</feature>
<keyword evidence="1" id="KW-0812">Transmembrane</keyword>
<organism evidence="3 4">
    <name type="scientific">Steccherinum ochraceum</name>
    <dbReference type="NCBI Taxonomy" id="92696"/>
    <lineage>
        <taxon>Eukaryota</taxon>
        <taxon>Fungi</taxon>
        <taxon>Dikarya</taxon>
        <taxon>Basidiomycota</taxon>
        <taxon>Agaricomycotina</taxon>
        <taxon>Agaricomycetes</taxon>
        <taxon>Polyporales</taxon>
        <taxon>Steccherinaceae</taxon>
        <taxon>Steccherinum</taxon>
    </lineage>
</organism>
<feature type="transmembrane region" description="Helical" evidence="1">
    <location>
        <begin position="191"/>
        <end position="219"/>
    </location>
</feature>
<feature type="transmembrane region" description="Helical" evidence="1">
    <location>
        <begin position="72"/>
        <end position="92"/>
    </location>
</feature>
<evidence type="ECO:0000259" key="2">
    <source>
        <dbReference type="Pfam" id="PF20151"/>
    </source>
</evidence>
<keyword evidence="1" id="KW-0472">Membrane</keyword>
<proteinExistence type="predicted"/>